<dbReference type="InterPro" id="IPR000210">
    <property type="entry name" value="BTB/POZ_dom"/>
</dbReference>
<name>A0AAD7A9J8_9AGAR</name>
<evidence type="ECO:0000313" key="4">
    <source>
        <dbReference type="Proteomes" id="UP001218218"/>
    </source>
</evidence>
<dbReference type="Proteomes" id="UP001218218">
    <property type="component" value="Unassembled WGS sequence"/>
</dbReference>
<dbReference type="InterPro" id="IPR011333">
    <property type="entry name" value="SKP1/BTB/POZ_sf"/>
</dbReference>
<reference evidence="3" key="1">
    <citation type="submission" date="2023-03" db="EMBL/GenBank/DDBJ databases">
        <title>Massive genome expansion in bonnet fungi (Mycena s.s.) driven by repeated elements and novel gene families across ecological guilds.</title>
        <authorList>
            <consortium name="Lawrence Berkeley National Laboratory"/>
            <person name="Harder C.B."/>
            <person name="Miyauchi S."/>
            <person name="Viragh M."/>
            <person name="Kuo A."/>
            <person name="Thoen E."/>
            <person name="Andreopoulos B."/>
            <person name="Lu D."/>
            <person name="Skrede I."/>
            <person name="Drula E."/>
            <person name="Henrissat B."/>
            <person name="Morin E."/>
            <person name="Kohler A."/>
            <person name="Barry K."/>
            <person name="LaButti K."/>
            <person name="Morin E."/>
            <person name="Salamov A."/>
            <person name="Lipzen A."/>
            <person name="Mereny Z."/>
            <person name="Hegedus B."/>
            <person name="Baldrian P."/>
            <person name="Stursova M."/>
            <person name="Weitz H."/>
            <person name="Taylor A."/>
            <person name="Grigoriev I.V."/>
            <person name="Nagy L.G."/>
            <person name="Martin F."/>
            <person name="Kauserud H."/>
        </authorList>
    </citation>
    <scope>NUCLEOTIDE SEQUENCE</scope>
    <source>
        <strain evidence="3">CBHHK002</strain>
    </source>
</reference>
<feature type="region of interest" description="Disordered" evidence="1">
    <location>
        <begin position="187"/>
        <end position="232"/>
    </location>
</feature>
<organism evidence="3 4">
    <name type="scientific">Mycena albidolilacea</name>
    <dbReference type="NCBI Taxonomy" id="1033008"/>
    <lineage>
        <taxon>Eukaryota</taxon>
        <taxon>Fungi</taxon>
        <taxon>Dikarya</taxon>
        <taxon>Basidiomycota</taxon>
        <taxon>Agaricomycotina</taxon>
        <taxon>Agaricomycetes</taxon>
        <taxon>Agaricomycetidae</taxon>
        <taxon>Agaricales</taxon>
        <taxon>Marasmiineae</taxon>
        <taxon>Mycenaceae</taxon>
        <taxon>Mycena</taxon>
    </lineage>
</organism>
<evidence type="ECO:0000259" key="2">
    <source>
        <dbReference type="PROSITE" id="PS50097"/>
    </source>
</evidence>
<protein>
    <recommendedName>
        <fullName evidence="2">BTB domain-containing protein</fullName>
    </recommendedName>
</protein>
<gene>
    <name evidence="3" type="ORF">DFH08DRAFT_934656</name>
</gene>
<proteinExistence type="predicted"/>
<feature type="compositionally biased region" description="Polar residues" evidence="1">
    <location>
        <begin position="187"/>
        <end position="199"/>
    </location>
</feature>
<evidence type="ECO:0000313" key="3">
    <source>
        <dbReference type="EMBL" id="KAJ7352175.1"/>
    </source>
</evidence>
<comment type="caution">
    <text evidence="3">The sequence shown here is derived from an EMBL/GenBank/DDBJ whole genome shotgun (WGS) entry which is preliminary data.</text>
</comment>
<accession>A0AAD7A9J8</accession>
<dbReference type="EMBL" id="JARIHO010000012">
    <property type="protein sequence ID" value="KAJ7352175.1"/>
    <property type="molecule type" value="Genomic_DNA"/>
</dbReference>
<dbReference type="Pfam" id="PF00651">
    <property type="entry name" value="BTB"/>
    <property type="match status" value="1"/>
</dbReference>
<sequence>MISSELNTPEPIASQGIPTWKTETWPWRTVTTVPDPRVPGSHLTATHELRAFIPVVLTRMAPASVDENPAYAEIATVAQTVLTHFVESAIAQATLPLVVVMLAQCGGQHQVEELLVAKFSPGVPGRDIWVTTTIEFFTNNTLEIVLNDLGRGVIGDRGVPIGAHQKSHMIVTLRVFFRHDMSAVSTRSSTKARQSTATLDSKDSLPTEDSAKCTFENTEEPAESASSKRPKTASQGFAKHSRFWALDGNVILQVGSVAFKVHRSRLSTQSVWFEKLFEKKAGREEPLEDDEENINDVAVETLDGLDLYLLDPLATMEDFEALLTAIFRAATTFKFHKFRQYTSRYLLEWFSDDVDELSSSVLPQPAAAVLLGRTWNLPGILKRAFYELLRTKPDEPPTRDDETVNMSNRLEGWEMVDITRLGEAQKHLTAAWLSVLTTANSDTVEANRKLDSSHCRGRAQISARSNLRPRCPNGGELGIDPRLQGLWYQQKSSFAKKKVQIWEDMDVWLAIPVEDEEEEKGGDD</sequence>
<dbReference type="Gene3D" id="3.30.710.10">
    <property type="entry name" value="Potassium Channel Kv1.1, Chain A"/>
    <property type="match status" value="1"/>
</dbReference>
<evidence type="ECO:0000256" key="1">
    <source>
        <dbReference type="SAM" id="MobiDB-lite"/>
    </source>
</evidence>
<feature type="compositionally biased region" description="Basic and acidic residues" evidence="1">
    <location>
        <begin position="200"/>
        <end position="211"/>
    </location>
</feature>
<feature type="domain" description="BTB" evidence="2">
    <location>
        <begin position="248"/>
        <end position="335"/>
    </location>
</feature>
<dbReference type="AlphaFoldDB" id="A0AAD7A9J8"/>
<keyword evidence="4" id="KW-1185">Reference proteome</keyword>
<dbReference type="PROSITE" id="PS50097">
    <property type="entry name" value="BTB"/>
    <property type="match status" value="1"/>
</dbReference>